<evidence type="ECO:0000256" key="5">
    <source>
        <dbReference type="ARBA" id="ARBA00022475"/>
    </source>
</evidence>
<evidence type="ECO:0000256" key="1">
    <source>
        <dbReference type="ARBA" id="ARBA00004651"/>
    </source>
</evidence>
<evidence type="ECO:0000256" key="3">
    <source>
        <dbReference type="ARBA" id="ARBA00016864"/>
    </source>
</evidence>
<dbReference type="Pfam" id="PF00528">
    <property type="entry name" value="BPD_transp_1"/>
    <property type="match status" value="1"/>
</dbReference>
<accession>A0A094Z173</accession>
<dbReference type="InterPro" id="IPR035906">
    <property type="entry name" value="MetI-like_sf"/>
</dbReference>
<feature type="transmembrane region" description="Helical" evidence="9">
    <location>
        <begin position="281"/>
        <end position="304"/>
    </location>
</feature>
<keyword evidence="12" id="KW-1185">Reference proteome</keyword>
<dbReference type="EMBL" id="JMTK01000002">
    <property type="protein sequence ID" value="KJZ82041.1"/>
    <property type="molecule type" value="Genomic_DNA"/>
</dbReference>
<evidence type="ECO:0000256" key="8">
    <source>
        <dbReference type="ARBA" id="ARBA00023136"/>
    </source>
</evidence>
<comment type="subcellular location">
    <subcellularLocation>
        <location evidence="9">Cell inner membrane</location>
        <topology evidence="9">Multi-pass membrane protein</topology>
    </subcellularLocation>
    <subcellularLocation>
        <location evidence="1">Cell membrane</location>
        <topology evidence="1">Multi-pass membrane protein</topology>
    </subcellularLocation>
</comment>
<reference evidence="11 12" key="1">
    <citation type="journal article" date="2015" name="Phytopathology">
        <title>Genomes of Candidatus Liberibacter solanacearum haplotype A from New Zealand and the USA suggest significant genome plasticity in the species.</title>
        <authorList>
            <person name="Thompson S.M."/>
            <person name="Johnson C.P."/>
            <person name="Lu A.Y."/>
            <person name="Frampton R.A."/>
            <person name="Sullivan K.L."/>
            <person name="Fiers M.W."/>
            <person name="Crowhurst R.N."/>
            <person name="Pitman A.R."/>
            <person name="Scott I."/>
            <person name="Gudmestad N.C."/>
            <person name="Smith G.R."/>
        </authorList>
    </citation>
    <scope>NUCLEOTIDE SEQUENCE [LARGE SCALE GENOMIC DNA]</scope>
    <source>
        <strain evidence="11 12">LsoNZ1</strain>
    </source>
</reference>
<evidence type="ECO:0000256" key="7">
    <source>
        <dbReference type="ARBA" id="ARBA00022989"/>
    </source>
</evidence>
<dbReference type="GO" id="GO:0005886">
    <property type="term" value="C:plasma membrane"/>
    <property type="evidence" value="ECO:0007669"/>
    <property type="project" value="UniProtKB-SubCell"/>
</dbReference>
<keyword evidence="6 9" id="KW-0812">Transmembrane</keyword>
<feature type="transmembrane region" description="Helical" evidence="9">
    <location>
        <begin position="399"/>
        <end position="419"/>
    </location>
</feature>
<dbReference type="Proteomes" id="UP000033731">
    <property type="component" value="Unassembled WGS sequence"/>
</dbReference>
<dbReference type="GO" id="GO:0005315">
    <property type="term" value="F:phosphate transmembrane transporter activity"/>
    <property type="evidence" value="ECO:0007669"/>
    <property type="project" value="InterPro"/>
</dbReference>
<keyword evidence="8 9" id="KW-0472">Membrane</keyword>
<evidence type="ECO:0000313" key="12">
    <source>
        <dbReference type="Proteomes" id="UP000033731"/>
    </source>
</evidence>
<protein>
    <recommendedName>
        <fullName evidence="3 9">Phosphate transport system permease protein PstA</fullName>
    </recommendedName>
</protein>
<feature type="domain" description="ABC transmembrane type-1" evidence="10">
    <location>
        <begin position="209"/>
        <end position="416"/>
    </location>
</feature>
<comment type="caution">
    <text evidence="11">The sequence shown here is derived from an EMBL/GenBank/DDBJ whole genome shotgun (WGS) entry which is preliminary data.</text>
</comment>
<dbReference type="CDD" id="cd06261">
    <property type="entry name" value="TM_PBP2"/>
    <property type="match status" value="1"/>
</dbReference>
<keyword evidence="4" id="KW-0813">Transport</keyword>
<organism evidence="11 12">
    <name type="scientific">Candidatus Liberibacter solanacearum</name>
    <dbReference type="NCBI Taxonomy" id="556287"/>
    <lineage>
        <taxon>Bacteria</taxon>
        <taxon>Pseudomonadati</taxon>
        <taxon>Pseudomonadota</taxon>
        <taxon>Alphaproteobacteria</taxon>
        <taxon>Hyphomicrobiales</taxon>
        <taxon>Rhizobiaceae</taxon>
        <taxon>Liberibacter</taxon>
    </lineage>
</organism>
<gene>
    <name evidence="11" type="ORF">DJ66_0774</name>
</gene>
<evidence type="ECO:0000259" key="10">
    <source>
        <dbReference type="PROSITE" id="PS50928"/>
    </source>
</evidence>
<proteinExistence type="inferred from homology"/>
<evidence type="ECO:0000256" key="6">
    <source>
        <dbReference type="ARBA" id="ARBA00022692"/>
    </source>
</evidence>
<dbReference type="PANTHER" id="PTHR43470:SF5">
    <property type="entry name" value="PHOSPHATE TRANSPORT SYSTEM PERMEASE PROTEIN PSTA"/>
    <property type="match status" value="1"/>
</dbReference>
<keyword evidence="7 9" id="KW-1133">Transmembrane helix</keyword>
<dbReference type="PANTHER" id="PTHR43470">
    <property type="entry name" value="PHOSPHATE TRANSPORT SYSTEM PERMEASE PROTEIN PSTA-RELATED"/>
    <property type="match status" value="1"/>
</dbReference>
<dbReference type="InterPro" id="IPR024573">
    <property type="entry name" value="DUF3333"/>
</dbReference>
<sequence length="427" mass="46953">MKSFSVNKKKLKSRYISEFLFRFYCVIAVLIVLAFLILFLYSIVSKGIGTLWQTHISLPIEFSETIIDPNKNRFKDPSILKKANYNLLVQMALARKLGISDSEHSMLAQVSEMISSTVRYRLRNILLADPSLIGKTVDMPLLASANIDSALKGYIDFSLPATVRKISDYQLKWFRQLVADGSISFHFNYGFFVNGASSRPESAGIGVAIVGSLYMILIVIALSFPVGIASAIYLEEFAPKNFFSSFIQANINNLASVPSVVYGILGSAMLVNFFQMPRSTSLVGGLILAIMTLPSIIIATGVALRTVPSSIRSAALGLGASKVQTVFHHVLPLAVPAILTGSTVSLARALGETAPLLFVGMVAFVTDYPEGITDIATAFPVQVYLWTSDAERLFVEKTFGSILLLLVFLAVINTVMLWLRNRFRKHW</sequence>
<comment type="caution">
    <text evidence="9">Lacks conserved residue(s) required for the propagation of feature annotation.</text>
</comment>
<evidence type="ECO:0000256" key="2">
    <source>
        <dbReference type="ARBA" id="ARBA00007069"/>
    </source>
</evidence>
<dbReference type="RefSeq" id="WP_034442447.1">
    <property type="nucleotide sequence ID" value="NZ_JMTK01000002.1"/>
</dbReference>
<comment type="similarity">
    <text evidence="2 9">Belongs to the binding-protein-dependent transport system permease family. CysTW subfamily.</text>
</comment>
<evidence type="ECO:0000256" key="9">
    <source>
        <dbReference type="RuleBase" id="RU363043"/>
    </source>
</evidence>
<name>A0A094Z173_9HYPH</name>
<evidence type="ECO:0000313" key="11">
    <source>
        <dbReference type="EMBL" id="KJZ82041.1"/>
    </source>
</evidence>
<dbReference type="SUPFAM" id="SSF161098">
    <property type="entry name" value="MetI-like"/>
    <property type="match status" value="1"/>
</dbReference>
<dbReference type="InterPro" id="IPR005672">
    <property type="entry name" value="Phosphate_PstA"/>
</dbReference>
<feature type="transmembrane region" description="Helical" evidence="9">
    <location>
        <begin position="254"/>
        <end position="274"/>
    </location>
</feature>
<feature type="transmembrane region" description="Helical" evidence="9">
    <location>
        <begin position="205"/>
        <end position="234"/>
    </location>
</feature>
<dbReference type="NCBIfam" id="TIGR00974">
    <property type="entry name" value="3a0107s02c"/>
    <property type="match status" value="1"/>
</dbReference>
<dbReference type="PATRIC" id="fig|556287.8.peg.773"/>
<dbReference type="PROSITE" id="PS50928">
    <property type="entry name" value="ABC_TM1"/>
    <property type="match status" value="1"/>
</dbReference>
<keyword evidence="5 9" id="KW-1003">Cell membrane</keyword>
<dbReference type="Gene3D" id="1.10.3720.10">
    <property type="entry name" value="MetI-like"/>
    <property type="match status" value="1"/>
</dbReference>
<dbReference type="InterPro" id="IPR000515">
    <property type="entry name" value="MetI-like"/>
</dbReference>
<dbReference type="GO" id="GO:0035435">
    <property type="term" value="P:phosphate ion transmembrane transport"/>
    <property type="evidence" value="ECO:0007669"/>
    <property type="project" value="InterPro"/>
</dbReference>
<dbReference type="Pfam" id="PF11812">
    <property type="entry name" value="DUF3333"/>
    <property type="match status" value="1"/>
</dbReference>
<dbReference type="AlphaFoldDB" id="A0A094Z173"/>
<evidence type="ECO:0000256" key="4">
    <source>
        <dbReference type="ARBA" id="ARBA00022448"/>
    </source>
</evidence>
<feature type="transmembrane region" description="Helical" evidence="9">
    <location>
        <begin position="21"/>
        <end position="44"/>
    </location>
</feature>